<comment type="caution">
    <text evidence="3">The sequence shown here is derived from an EMBL/GenBank/DDBJ whole genome shotgun (WGS) entry which is preliminary data.</text>
</comment>
<dbReference type="AlphaFoldDB" id="A0A0F8WM48"/>
<evidence type="ECO:0000313" key="3">
    <source>
        <dbReference type="EMBL" id="KKK57922.1"/>
    </source>
</evidence>
<name>A0A0F8WM48_9ZZZZ</name>
<dbReference type="GO" id="GO:0004760">
    <property type="term" value="F:L-serine-pyruvate transaminase activity"/>
    <property type="evidence" value="ECO:0007669"/>
    <property type="project" value="TreeGrafter"/>
</dbReference>
<dbReference type="GO" id="GO:0005777">
    <property type="term" value="C:peroxisome"/>
    <property type="evidence" value="ECO:0007669"/>
    <property type="project" value="TreeGrafter"/>
</dbReference>
<reference evidence="3" key="1">
    <citation type="journal article" date="2015" name="Nature">
        <title>Complex archaea that bridge the gap between prokaryotes and eukaryotes.</title>
        <authorList>
            <person name="Spang A."/>
            <person name="Saw J.H."/>
            <person name="Jorgensen S.L."/>
            <person name="Zaremba-Niedzwiedzka K."/>
            <person name="Martijn J."/>
            <person name="Lind A.E."/>
            <person name="van Eijk R."/>
            <person name="Schleper C."/>
            <person name="Guy L."/>
            <person name="Ettema T.J."/>
        </authorList>
    </citation>
    <scope>NUCLEOTIDE SEQUENCE</scope>
</reference>
<proteinExistence type="predicted"/>
<dbReference type="InterPro" id="IPR015422">
    <property type="entry name" value="PyrdxlP-dep_Trfase_small"/>
</dbReference>
<evidence type="ECO:0000256" key="2">
    <source>
        <dbReference type="ARBA" id="ARBA00022898"/>
    </source>
</evidence>
<keyword evidence="2" id="KW-0663">Pyridoxal phosphate</keyword>
<protein>
    <recommendedName>
        <fullName evidence="4">Aminotransferase class V domain-containing protein</fullName>
    </recommendedName>
</protein>
<dbReference type="Gene3D" id="3.90.1150.10">
    <property type="entry name" value="Aspartate Aminotransferase, domain 1"/>
    <property type="match status" value="1"/>
</dbReference>
<feature type="non-terminal residue" evidence="3">
    <location>
        <position position="1"/>
    </location>
</feature>
<organism evidence="3">
    <name type="scientific">marine sediment metagenome</name>
    <dbReference type="NCBI Taxonomy" id="412755"/>
    <lineage>
        <taxon>unclassified sequences</taxon>
        <taxon>metagenomes</taxon>
        <taxon>ecological metagenomes</taxon>
    </lineage>
</organism>
<dbReference type="PANTHER" id="PTHR21152">
    <property type="entry name" value="AMINOTRANSFERASE CLASS V"/>
    <property type="match status" value="1"/>
</dbReference>
<sequence>WGSERLYHPTAPINMNYALHEALRIVLEEGLEARWQRHALHHRALKAGLEALGISYLADPDHQLPMLNAVATPEGVDEAGVRKRLLEEFSIEIGGGLGDFKGKAWRIGLMGESATSRHVSECLTSLGEVLAELGAVADPLAGVGAAESRFNTQTT</sequence>
<accession>A0A0F8WM48</accession>
<dbReference type="SUPFAM" id="SSF53383">
    <property type="entry name" value="PLP-dependent transferases"/>
    <property type="match status" value="1"/>
</dbReference>
<dbReference type="InterPro" id="IPR015424">
    <property type="entry name" value="PyrdxlP-dep_Trfase"/>
</dbReference>
<evidence type="ECO:0000256" key="1">
    <source>
        <dbReference type="ARBA" id="ARBA00001933"/>
    </source>
</evidence>
<dbReference type="PANTHER" id="PTHR21152:SF40">
    <property type="entry name" value="ALANINE--GLYOXYLATE AMINOTRANSFERASE"/>
    <property type="match status" value="1"/>
</dbReference>
<dbReference type="EMBL" id="LAZR01064238">
    <property type="protein sequence ID" value="KKK57922.1"/>
    <property type="molecule type" value="Genomic_DNA"/>
</dbReference>
<evidence type="ECO:0008006" key="4">
    <source>
        <dbReference type="Google" id="ProtNLM"/>
    </source>
</evidence>
<gene>
    <name evidence="3" type="ORF">LCGC14_3049630</name>
</gene>
<dbReference type="GO" id="GO:0008453">
    <property type="term" value="F:alanine-glyoxylate transaminase activity"/>
    <property type="evidence" value="ECO:0007669"/>
    <property type="project" value="TreeGrafter"/>
</dbReference>
<dbReference type="GO" id="GO:0019265">
    <property type="term" value="P:glycine biosynthetic process, by transamination of glyoxylate"/>
    <property type="evidence" value="ECO:0007669"/>
    <property type="project" value="TreeGrafter"/>
</dbReference>
<comment type="cofactor">
    <cofactor evidence="1">
        <name>pyridoxal 5'-phosphate</name>
        <dbReference type="ChEBI" id="CHEBI:597326"/>
    </cofactor>
</comment>